<dbReference type="Proteomes" id="UP000219285">
    <property type="component" value="Chromosome"/>
</dbReference>
<dbReference type="OrthoDB" id="329419at2"/>
<dbReference type="EMBL" id="CP052766">
    <property type="protein sequence ID" value="QJR80346.1"/>
    <property type="molecule type" value="Genomic_DNA"/>
</dbReference>
<keyword evidence="3" id="KW-1185">Reference proteome</keyword>
<dbReference type="InterPro" id="IPR041374">
    <property type="entry name" value="BaeRF_family12"/>
</dbReference>
<evidence type="ECO:0000256" key="1">
    <source>
        <dbReference type="SAM" id="MobiDB-lite"/>
    </source>
</evidence>
<accession>A0A6M4MDX5</accession>
<dbReference type="AlphaFoldDB" id="A0A6M4MDX5"/>
<dbReference type="RefSeq" id="WP_075608344.1">
    <property type="nucleotide sequence ID" value="NZ_CP052766.1"/>
</dbReference>
<gene>
    <name evidence="2" type="ORF">CA267_005930</name>
</gene>
<sequence>MSGKSYVVVANQTEAKILVENSKTKELELVVTLTNEDGRSSDSNLVTDRPGSISAPSNTVPGVDTMSRKDAAEIEAERFAASVTGWLDERRSKENINHIDIIAEPSFLGKLRSQMSKHLEKLIGCTVDKDVVQADQQRWLDYLKDAGHSSSL</sequence>
<feature type="region of interest" description="Disordered" evidence="1">
    <location>
        <begin position="37"/>
        <end position="64"/>
    </location>
</feature>
<reference evidence="3" key="1">
    <citation type="submission" date="2014-12" db="EMBL/GenBank/DDBJ databases">
        <title>Complete genome sequence of a multi-drug resistant Klebsiella pneumoniae.</title>
        <authorList>
            <person name="Hua X."/>
            <person name="Chen Q."/>
            <person name="Li X."/>
            <person name="Feng Y."/>
            <person name="Ruan Z."/>
            <person name="Yu Y."/>
        </authorList>
    </citation>
    <scope>NUCLEOTIDE SEQUENCE [LARGE SCALE GENOMIC DNA]</scope>
    <source>
        <strain evidence="3">5.12</strain>
    </source>
</reference>
<reference evidence="2 3" key="2">
    <citation type="submission" date="2020-04" db="EMBL/GenBank/DDBJ databases">
        <title>Complete genome sequence of Alteromonas pelagimontana 5.12T.</title>
        <authorList>
            <person name="Sinha R.K."/>
            <person name="Krishnan K.P."/>
            <person name="Kurian J.P."/>
        </authorList>
    </citation>
    <scope>NUCLEOTIDE SEQUENCE [LARGE SCALE GENOMIC DNA]</scope>
    <source>
        <strain evidence="2 3">5.12</strain>
    </source>
</reference>
<evidence type="ECO:0000313" key="3">
    <source>
        <dbReference type="Proteomes" id="UP000219285"/>
    </source>
</evidence>
<name>A0A6M4MDX5_9ALTE</name>
<organism evidence="2 3">
    <name type="scientific">Alteromonas pelagimontana</name>
    <dbReference type="NCBI Taxonomy" id="1858656"/>
    <lineage>
        <taxon>Bacteria</taxon>
        <taxon>Pseudomonadati</taxon>
        <taxon>Pseudomonadota</taxon>
        <taxon>Gammaproteobacteria</taxon>
        <taxon>Alteromonadales</taxon>
        <taxon>Alteromonadaceae</taxon>
        <taxon>Alteromonas/Salinimonas group</taxon>
        <taxon>Alteromonas</taxon>
    </lineage>
</organism>
<proteinExistence type="predicted"/>
<dbReference type="KEGG" id="apel:CA267_005930"/>
<dbReference type="Pfam" id="PF18856">
    <property type="entry name" value="baeRF_family12"/>
    <property type="match status" value="1"/>
</dbReference>
<evidence type="ECO:0000313" key="2">
    <source>
        <dbReference type="EMBL" id="QJR80346.1"/>
    </source>
</evidence>
<protein>
    <submittedName>
        <fullName evidence="2">Host attachment protein</fullName>
    </submittedName>
</protein>